<evidence type="ECO:0000256" key="5">
    <source>
        <dbReference type="SAM" id="MobiDB-lite"/>
    </source>
</evidence>
<dbReference type="OrthoDB" id="4822at2759"/>
<evidence type="ECO:0008006" key="10">
    <source>
        <dbReference type="Google" id="ProtNLM"/>
    </source>
</evidence>
<dbReference type="STRING" id="97359.A0A550C9G4"/>
<dbReference type="SUPFAM" id="SSF57667">
    <property type="entry name" value="beta-beta-alpha zinc fingers"/>
    <property type="match status" value="1"/>
</dbReference>
<feature type="region of interest" description="Disordered" evidence="5">
    <location>
        <begin position="1"/>
        <end position="52"/>
    </location>
</feature>
<dbReference type="PANTHER" id="PTHR47251">
    <property type="entry name" value="FINGER DOMAIN PROTEIN, PUTATIVE (AFU_ORTHOLOGUE AFUA_3G04180)-RELATED"/>
    <property type="match status" value="1"/>
</dbReference>
<feature type="domain" description="C2H2-type" evidence="6">
    <location>
        <begin position="177"/>
        <end position="206"/>
    </location>
</feature>
<dbReference type="InterPro" id="IPR003604">
    <property type="entry name" value="Matrin/U1-like-C_Znf_C2H2"/>
</dbReference>
<evidence type="ECO:0000259" key="7">
    <source>
        <dbReference type="PROSITE" id="PS50174"/>
    </source>
</evidence>
<keyword evidence="9" id="KW-1185">Reference proteome</keyword>
<organism evidence="8 9">
    <name type="scientific">Schizophyllum amplum</name>
    <dbReference type="NCBI Taxonomy" id="97359"/>
    <lineage>
        <taxon>Eukaryota</taxon>
        <taxon>Fungi</taxon>
        <taxon>Dikarya</taxon>
        <taxon>Basidiomycota</taxon>
        <taxon>Agaricomycotina</taxon>
        <taxon>Agaricomycetes</taxon>
        <taxon>Agaricomycetidae</taxon>
        <taxon>Agaricales</taxon>
        <taxon>Schizophyllaceae</taxon>
        <taxon>Schizophyllum</taxon>
    </lineage>
</organism>
<feature type="compositionally biased region" description="Basic and acidic residues" evidence="5">
    <location>
        <begin position="221"/>
        <end position="234"/>
    </location>
</feature>
<dbReference type="GO" id="GO:0008270">
    <property type="term" value="F:zinc ion binding"/>
    <property type="evidence" value="ECO:0007669"/>
    <property type="project" value="UniProtKB-KW"/>
</dbReference>
<comment type="caution">
    <text evidence="8">The sequence shown here is derived from an EMBL/GenBank/DDBJ whole genome shotgun (WGS) entry which is preliminary data.</text>
</comment>
<evidence type="ECO:0000259" key="6">
    <source>
        <dbReference type="PROSITE" id="PS50157"/>
    </source>
</evidence>
<proteinExistence type="predicted"/>
<feature type="region of interest" description="Disordered" evidence="5">
    <location>
        <begin position="211"/>
        <end position="234"/>
    </location>
</feature>
<dbReference type="PROSITE" id="PS50174">
    <property type="entry name" value="G_PATCH"/>
    <property type="match status" value="1"/>
</dbReference>
<feature type="domain" description="G-patch" evidence="7">
    <location>
        <begin position="79"/>
        <end position="125"/>
    </location>
</feature>
<dbReference type="InterPro" id="IPR036236">
    <property type="entry name" value="Znf_C2H2_sf"/>
</dbReference>
<dbReference type="InterPro" id="IPR000467">
    <property type="entry name" value="G_patch_dom"/>
</dbReference>
<evidence type="ECO:0000313" key="9">
    <source>
        <dbReference type="Proteomes" id="UP000320762"/>
    </source>
</evidence>
<dbReference type="Pfam" id="PF01585">
    <property type="entry name" value="G-patch"/>
    <property type="match status" value="1"/>
</dbReference>
<protein>
    <recommendedName>
        <fullName evidence="10">G-patch domain-containing protein</fullName>
    </recommendedName>
</protein>
<feature type="region of interest" description="Disordered" evidence="5">
    <location>
        <begin position="136"/>
        <end position="161"/>
    </location>
</feature>
<evidence type="ECO:0000256" key="1">
    <source>
        <dbReference type="ARBA" id="ARBA00022723"/>
    </source>
</evidence>
<dbReference type="PROSITE" id="PS50157">
    <property type="entry name" value="ZINC_FINGER_C2H2_2"/>
    <property type="match status" value="1"/>
</dbReference>
<evidence type="ECO:0000313" key="8">
    <source>
        <dbReference type="EMBL" id="TRM61442.1"/>
    </source>
</evidence>
<dbReference type="InterPro" id="IPR022755">
    <property type="entry name" value="Znf_C2H2_jaz"/>
</dbReference>
<dbReference type="GO" id="GO:0003676">
    <property type="term" value="F:nucleic acid binding"/>
    <property type="evidence" value="ECO:0007669"/>
    <property type="project" value="InterPro"/>
</dbReference>
<keyword evidence="1" id="KW-0479">Metal-binding</keyword>
<dbReference type="SMART" id="SM00451">
    <property type="entry name" value="ZnF_U1"/>
    <property type="match status" value="1"/>
</dbReference>
<dbReference type="PANTHER" id="PTHR47251:SF1">
    <property type="entry name" value="FINGER DOMAIN PROTEIN, PUTATIVE (AFU_ORTHOLOGUE AFUA_3G04180)-RELATED"/>
    <property type="match status" value="1"/>
</dbReference>
<dbReference type="Proteomes" id="UP000320762">
    <property type="component" value="Unassembled WGS sequence"/>
</dbReference>
<feature type="compositionally biased region" description="Low complexity" evidence="5">
    <location>
        <begin position="396"/>
        <end position="408"/>
    </location>
</feature>
<gene>
    <name evidence="8" type="ORF">BD626DRAFT_570662</name>
</gene>
<evidence type="ECO:0000256" key="2">
    <source>
        <dbReference type="ARBA" id="ARBA00022771"/>
    </source>
</evidence>
<dbReference type="AlphaFoldDB" id="A0A550C9G4"/>
<dbReference type="InterPro" id="IPR013087">
    <property type="entry name" value="Znf_C2H2_type"/>
</dbReference>
<keyword evidence="2 4" id="KW-0863">Zinc-finger</keyword>
<dbReference type="Pfam" id="PF12171">
    <property type="entry name" value="zf-C2H2_jaz"/>
    <property type="match status" value="1"/>
</dbReference>
<evidence type="ECO:0000256" key="3">
    <source>
        <dbReference type="ARBA" id="ARBA00022833"/>
    </source>
</evidence>
<dbReference type="PROSITE" id="PS00028">
    <property type="entry name" value="ZINC_FINGER_C2H2_1"/>
    <property type="match status" value="1"/>
</dbReference>
<reference evidence="8 9" key="1">
    <citation type="journal article" date="2019" name="New Phytol.">
        <title>Comparative genomics reveals unique wood-decay strategies and fruiting body development in the Schizophyllaceae.</title>
        <authorList>
            <person name="Almasi E."/>
            <person name="Sahu N."/>
            <person name="Krizsan K."/>
            <person name="Balint B."/>
            <person name="Kovacs G.M."/>
            <person name="Kiss B."/>
            <person name="Cseklye J."/>
            <person name="Drula E."/>
            <person name="Henrissat B."/>
            <person name="Nagy I."/>
            <person name="Chovatia M."/>
            <person name="Adam C."/>
            <person name="LaButti K."/>
            <person name="Lipzen A."/>
            <person name="Riley R."/>
            <person name="Grigoriev I.V."/>
            <person name="Nagy L.G."/>
        </authorList>
    </citation>
    <scope>NUCLEOTIDE SEQUENCE [LARGE SCALE GENOMIC DNA]</scope>
    <source>
        <strain evidence="8 9">NL-1724</strain>
    </source>
</reference>
<evidence type="ECO:0000256" key="4">
    <source>
        <dbReference type="PROSITE-ProRule" id="PRU00042"/>
    </source>
</evidence>
<accession>A0A550C9G4</accession>
<name>A0A550C9G4_9AGAR</name>
<keyword evidence="3" id="KW-0862">Zinc</keyword>
<dbReference type="SMART" id="SM00443">
    <property type="entry name" value="G_patch"/>
    <property type="match status" value="1"/>
</dbReference>
<dbReference type="EMBL" id="VDMD01000016">
    <property type="protein sequence ID" value="TRM61442.1"/>
    <property type="molecule type" value="Genomic_DNA"/>
</dbReference>
<feature type="compositionally biased region" description="Polar residues" evidence="5">
    <location>
        <begin position="345"/>
        <end position="354"/>
    </location>
</feature>
<feature type="region of interest" description="Disordered" evidence="5">
    <location>
        <begin position="343"/>
        <end position="420"/>
    </location>
</feature>
<sequence length="420" mass="45526">MSASTIARWNAISLEHPREPGITQKRSRTDEEDDDDVSLISRSPSPSADAMDVDAAPRHNEYLRGASHEVITVETKIKPTNVGFAMLQKLGWSEGQPLGLHPDARVDPIPFNLKNDSTGVGKISQDVRMIETTVSQRRELTSERMQKETDEQRQDREDDIARRTAVQSQIAETLRPFYCELCDKQFKNVAQYDEHTNSYAHHHKARFRDMQASVRMQPQEEIDRRKEKERRREEKELRKLAKAQGIKITKPVLATAPADVASVAAGDALVSTGGFKKAGWATAVGPGDPSTVSGVKAGWASVGDAPSAGPGLSFAVASQSTNDSVPVSAPSMFRAAGQLVGTGTAAHSSDTPSLSRGGWAPATTVATQPNSLGPPAPPAAVMQPPAQPRQTATADSESQSRSSASRSSWQNFKQKSGRRR</sequence>